<comment type="caution">
    <text evidence="7">The sequence shown here is derived from an EMBL/GenBank/DDBJ whole genome shotgun (WGS) entry which is preliminary data.</text>
</comment>
<evidence type="ECO:0000256" key="5">
    <source>
        <dbReference type="ARBA" id="ARBA00023163"/>
    </source>
</evidence>
<dbReference type="AlphaFoldDB" id="A0A8H7WH79"/>
<evidence type="ECO:0000313" key="8">
    <source>
        <dbReference type="Proteomes" id="UP000664132"/>
    </source>
</evidence>
<evidence type="ECO:0000256" key="1">
    <source>
        <dbReference type="ARBA" id="ARBA00022723"/>
    </source>
</evidence>
<dbReference type="EMBL" id="JAFJYH010000016">
    <property type="protein sequence ID" value="KAG4424815.1"/>
    <property type="molecule type" value="Genomic_DNA"/>
</dbReference>
<keyword evidence="3" id="KW-0805">Transcription regulation</keyword>
<dbReference type="InterPro" id="IPR051615">
    <property type="entry name" value="Transcr_Regulatory_Elem"/>
</dbReference>
<dbReference type="PANTHER" id="PTHR31313">
    <property type="entry name" value="TY1 ENHANCER ACTIVATOR"/>
    <property type="match status" value="1"/>
</dbReference>
<keyword evidence="6" id="KW-0539">Nucleus</keyword>
<dbReference type="CDD" id="cd12148">
    <property type="entry name" value="fungal_TF_MHR"/>
    <property type="match status" value="1"/>
</dbReference>
<accession>A0A8H7WH79</accession>
<evidence type="ECO:0000256" key="6">
    <source>
        <dbReference type="ARBA" id="ARBA00023242"/>
    </source>
</evidence>
<protein>
    <submittedName>
        <fullName evidence="7">Uncharacterized protein</fullName>
    </submittedName>
</protein>
<keyword evidence="1" id="KW-0479">Metal-binding</keyword>
<dbReference type="PANTHER" id="PTHR31313:SF81">
    <property type="entry name" value="TY1 ENHANCER ACTIVATOR"/>
    <property type="match status" value="1"/>
</dbReference>
<dbReference type="Proteomes" id="UP000664132">
    <property type="component" value="Unassembled WGS sequence"/>
</dbReference>
<keyword evidence="2" id="KW-0862">Zinc</keyword>
<keyword evidence="4" id="KW-0238">DNA-binding</keyword>
<proteinExistence type="predicted"/>
<dbReference type="GO" id="GO:0003677">
    <property type="term" value="F:DNA binding"/>
    <property type="evidence" value="ECO:0007669"/>
    <property type="project" value="UniProtKB-KW"/>
</dbReference>
<dbReference type="GO" id="GO:0046872">
    <property type="term" value="F:metal ion binding"/>
    <property type="evidence" value="ECO:0007669"/>
    <property type="project" value="UniProtKB-KW"/>
</dbReference>
<keyword evidence="5" id="KW-0804">Transcription</keyword>
<keyword evidence="8" id="KW-1185">Reference proteome</keyword>
<organism evidence="7 8">
    <name type="scientific">Cadophora malorum</name>
    <dbReference type="NCBI Taxonomy" id="108018"/>
    <lineage>
        <taxon>Eukaryota</taxon>
        <taxon>Fungi</taxon>
        <taxon>Dikarya</taxon>
        <taxon>Ascomycota</taxon>
        <taxon>Pezizomycotina</taxon>
        <taxon>Leotiomycetes</taxon>
        <taxon>Helotiales</taxon>
        <taxon>Ploettnerulaceae</taxon>
        <taxon>Cadophora</taxon>
    </lineage>
</organism>
<sequence>MFAPRDNESPQWTELSLNEMNAKLESWHERLPNDMRWKQWASPADLVKPNVSVLHVLYHSARISLNRPFLCIKPSIPLAGMSKASFEICRSSKEIMISIFQRFKQQHGLKRAPIVFVLGAIVAMNVTMTLSRERSPESSVNVDADFSLLDSALEEMSETWKLAADARVKSRRNFGPRVAFQTDSRSGDVPAQVLEQNDDRWSSGYCSTHDTSIINVPYGQSMLEEGVPVNADPYFWDPLGIPESAFTEWLNL</sequence>
<evidence type="ECO:0000256" key="3">
    <source>
        <dbReference type="ARBA" id="ARBA00023015"/>
    </source>
</evidence>
<name>A0A8H7WH79_9HELO</name>
<reference evidence="7" key="1">
    <citation type="submission" date="2021-02" db="EMBL/GenBank/DDBJ databases">
        <title>Genome sequence Cadophora malorum strain M34.</title>
        <authorList>
            <person name="Stefanovic E."/>
            <person name="Vu D."/>
            <person name="Scully C."/>
            <person name="Dijksterhuis J."/>
            <person name="Roader J."/>
            <person name="Houbraken J."/>
        </authorList>
    </citation>
    <scope>NUCLEOTIDE SEQUENCE</scope>
    <source>
        <strain evidence="7">M34</strain>
    </source>
</reference>
<dbReference type="OrthoDB" id="3564211at2759"/>
<evidence type="ECO:0000256" key="2">
    <source>
        <dbReference type="ARBA" id="ARBA00022833"/>
    </source>
</evidence>
<evidence type="ECO:0000313" key="7">
    <source>
        <dbReference type="EMBL" id="KAG4424815.1"/>
    </source>
</evidence>
<evidence type="ECO:0000256" key="4">
    <source>
        <dbReference type="ARBA" id="ARBA00023125"/>
    </source>
</evidence>
<gene>
    <name evidence="7" type="ORF">IFR04_001975</name>
</gene>